<comment type="caution">
    <text evidence="1">The sequence shown here is derived from an EMBL/GenBank/DDBJ whole genome shotgun (WGS) entry which is preliminary data.</text>
</comment>
<dbReference type="Proteomes" id="UP000319212">
    <property type="component" value="Unassembled WGS sequence"/>
</dbReference>
<sequence length="593" mass="62633">MVNSSGNFDAVAYRNTAAMMGKEGGIAYRYGPSAAEYGADKLGGIPTHFKNNDTEFLSDRLGGERACIPGNCGTWQVGRLSGSAGGYSSNIGHVAFIPDQASQRVGVSNLAISSVSNGVFSQKPELSWTNYEAGLDEINALTYRATGDVSNPVAVGRCYGRPGWCMNPLMVFQSGLIGPAQSNTAKNKATVQLGAGKVPTAIALSNSGEFAFVTVWNTTNLRGEIAVLALAGLCDGCTAGNPSSADWWGEWNALYPGLPNLGNIGYMKLLGYVPLPADMKAPTEIAVTTGVNRGAYLQAGVPGYDSPRGSTPLSNAANRNKFKAGGSAYDSYAKAGVAVVISKSEQRVAFIDLKPLFQYYQKMYFGSDADNRATTDLGNGDAQWPRTFAGASEQMPTVIKTVSLPSRPTAVKAYQWGSNKRAWVATQDGKLRIFNLGDYPSAGNASAGTITEGASVDVGANPTGITFAKEKAGNSIYPDITKEVIVTSRGARKVSWVRFAGDGNSGTVVRTLNDSRLADPIAAEDTDNHSTESYVLSVADYGGRALRNYRYGPVIMHNYGGQRYDTQGGTGFEYGGAFDLPGKAFQITGSNIP</sequence>
<gene>
    <name evidence="1" type="ORF">EAH82_10370</name>
</gene>
<reference evidence="1 2" key="1">
    <citation type="journal article" date="2019" name="Environ. Microbiol.">
        <title>Species interactions and distinct microbial communities in high Arctic permafrost affected cryosols are associated with the CH4 and CO2 gas fluxes.</title>
        <authorList>
            <person name="Altshuler I."/>
            <person name="Hamel J."/>
            <person name="Turney S."/>
            <person name="Magnuson E."/>
            <person name="Levesque R."/>
            <person name="Greer C."/>
            <person name="Whyte L.G."/>
        </authorList>
    </citation>
    <scope>NUCLEOTIDE SEQUENCE [LARGE SCALE GENOMIC DNA]</scope>
    <source>
        <strain evidence="1 2">S06.C</strain>
    </source>
</reference>
<evidence type="ECO:0000313" key="1">
    <source>
        <dbReference type="EMBL" id="TPG29151.1"/>
    </source>
</evidence>
<evidence type="ECO:0000313" key="2">
    <source>
        <dbReference type="Proteomes" id="UP000319212"/>
    </source>
</evidence>
<organism evidence="1 2">
    <name type="scientific">Variovorax guangxiensis</name>
    <dbReference type="NCBI Taxonomy" id="1775474"/>
    <lineage>
        <taxon>Bacteria</taxon>
        <taxon>Pseudomonadati</taxon>
        <taxon>Pseudomonadota</taxon>
        <taxon>Betaproteobacteria</taxon>
        <taxon>Burkholderiales</taxon>
        <taxon>Comamonadaceae</taxon>
        <taxon>Variovorax</taxon>
    </lineage>
</organism>
<protein>
    <submittedName>
        <fullName evidence="1">Uncharacterized protein</fullName>
    </submittedName>
</protein>
<dbReference type="OrthoDB" id="8950414at2"/>
<name>A0A502DXY6_9BURK</name>
<dbReference type="EMBL" id="RCZI01000002">
    <property type="protein sequence ID" value="TPG29151.1"/>
    <property type="molecule type" value="Genomic_DNA"/>
</dbReference>
<accession>A0A502DXY6</accession>
<dbReference type="SUPFAM" id="SSF75011">
    <property type="entry name" value="3-carboxy-cis,cis-mucoante lactonizing enzyme"/>
    <property type="match status" value="1"/>
</dbReference>
<dbReference type="AlphaFoldDB" id="A0A502DXY6"/>
<proteinExistence type="predicted"/>